<dbReference type="SUPFAM" id="SSF82649">
    <property type="entry name" value="SufE/NifU"/>
    <property type="match status" value="1"/>
</dbReference>
<dbReference type="Proteomes" id="UP000193495">
    <property type="component" value="Unassembled WGS sequence"/>
</dbReference>
<dbReference type="Gene3D" id="3.90.1010.10">
    <property type="match status" value="1"/>
</dbReference>
<reference evidence="2 3" key="1">
    <citation type="submission" date="2017-03" db="EMBL/GenBank/DDBJ databases">
        <authorList>
            <person name="Afonso C.L."/>
            <person name="Miller P.J."/>
            <person name="Scott M.A."/>
            <person name="Spackman E."/>
            <person name="Goraichik I."/>
            <person name="Dimitrov K.M."/>
            <person name="Suarez D.L."/>
            <person name="Swayne D.E."/>
        </authorList>
    </citation>
    <scope>NUCLEOTIDE SEQUENCE [LARGE SCALE GENOMIC DNA]</scope>
    <source>
        <strain evidence="2 3">CECT 8367</strain>
    </source>
</reference>
<keyword evidence="4" id="KW-1185">Reference proteome</keyword>
<organism evidence="2 3">
    <name type="scientific">Limimaricola soesokkakensis</name>
    <dbReference type="NCBI Taxonomy" id="1343159"/>
    <lineage>
        <taxon>Bacteria</taxon>
        <taxon>Pseudomonadati</taxon>
        <taxon>Pseudomonadota</taxon>
        <taxon>Alphaproteobacteria</taxon>
        <taxon>Rhodobacterales</taxon>
        <taxon>Paracoccaceae</taxon>
        <taxon>Limimaricola</taxon>
    </lineage>
</organism>
<accession>A0A1X6ZH88</accession>
<dbReference type="EMBL" id="PYGB01000006">
    <property type="protein sequence ID" value="PSK86067.1"/>
    <property type="molecule type" value="Genomic_DNA"/>
</dbReference>
<dbReference type="OrthoDB" id="7857113at2"/>
<dbReference type="GO" id="GO:0016226">
    <property type="term" value="P:iron-sulfur cluster assembly"/>
    <property type="evidence" value="ECO:0007669"/>
    <property type="project" value="InterPro"/>
</dbReference>
<dbReference type="Proteomes" id="UP000240624">
    <property type="component" value="Unassembled WGS sequence"/>
</dbReference>
<gene>
    <name evidence="1" type="ORF">CLV79_10674</name>
    <name evidence="2" type="ORF">LOS8367_02306</name>
</gene>
<reference evidence="1 4" key="2">
    <citation type="submission" date="2018-03" db="EMBL/GenBank/DDBJ databases">
        <title>Genomic Encyclopedia of Archaeal and Bacterial Type Strains, Phase II (KMG-II): from individual species to whole genera.</title>
        <authorList>
            <person name="Goeker M."/>
        </authorList>
    </citation>
    <scope>NUCLEOTIDE SEQUENCE [LARGE SCALE GENOMIC DNA]</scope>
    <source>
        <strain evidence="1 4">DSM 29956</strain>
    </source>
</reference>
<dbReference type="AlphaFoldDB" id="A0A1X6ZH88"/>
<dbReference type="GO" id="GO:0005506">
    <property type="term" value="F:iron ion binding"/>
    <property type="evidence" value="ECO:0007669"/>
    <property type="project" value="InterPro"/>
</dbReference>
<dbReference type="EMBL" id="FWFY01000006">
    <property type="protein sequence ID" value="SLN50840.1"/>
    <property type="molecule type" value="Genomic_DNA"/>
</dbReference>
<evidence type="ECO:0000313" key="3">
    <source>
        <dbReference type="Proteomes" id="UP000193495"/>
    </source>
</evidence>
<evidence type="ECO:0000313" key="4">
    <source>
        <dbReference type="Proteomes" id="UP000240624"/>
    </source>
</evidence>
<dbReference type="RefSeq" id="WP_085896644.1">
    <property type="nucleotide sequence ID" value="NZ_FWFY01000006.1"/>
</dbReference>
<dbReference type="CDD" id="cd06664">
    <property type="entry name" value="IscU_like"/>
    <property type="match status" value="1"/>
</dbReference>
<name>A0A1X6ZH88_9RHOB</name>
<protein>
    <submittedName>
        <fullName evidence="1">NifU-like protein involved in Fe-S cluster formation</fullName>
    </submittedName>
</protein>
<dbReference type="GO" id="GO:0051536">
    <property type="term" value="F:iron-sulfur cluster binding"/>
    <property type="evidence" value="ECO:0007669"/>
    <property type="project" value="InterPro"/>
</dbReference>
<sequence length="156" mass="16805">MTERASGETDLIKLYSQRILALTTEMPLTERLDAPDATVKRRAPLCGSTVTVDVTVEDGRVSRYGQDVKACALGQAAAAIVGGAVIGRDHGELAHARDQLRAMLTENAPVPDAPFDGFEVLLPAREYRNRHASILLAIEAVTQAVEEAEARRRAAV</sequence>
<proteinExistence type="predicted"/>
<dbReference type="InterPro" id="IPR002871">
    <property type="entry name" value="NIF_FeS_clus_asmbl_NifU_N"/>
</dbReference>
<evidence type="ECO:0000313" key="1">
    <source>
        <dbReference type="EMBL" id="PSK86067.1"/>
    </source>
</evidence>
<evidence type="ECO:0000313" key="2">
    <source>
        <dbReference type="EMBL" id="SLN50840.1"/>
    </source>
</evidence>